<sequence length="341" mass="37365">MLFRVEDPGIFYYELIVTTINKTDTPGVSLPPMNATSVSSSTTTAAILTTTENVKGMTRIIKHSSKEPSIEQTILFQIAPLANGKSVVRISHYSGVLTTSSSTFTRNGRSGTFYFEAIEVTPKRTGNYTFTSNSTIDNYGYLYTNPFNPLNTTSNLLTHADDNENETSDQFSLTCALQADTSYTLVFTTFDPELTGPFSVVAVGPSRISLRRLSILSTFSIATTFKTPAITVASNYSSALDMNSSMFTRNGRSGTFYFEAIAVTPKRTGNYTFKSYSTIDSYGYLYTNPFDPLNTTKNLLTHADDNEDGTSDQFSLTCILQAGTSYTLIFTTFDAGVTGLF</sequence>
<evidence type="ECO:0000313" key="1">
    <source>
        <dbReference type="EMBL" id="CAF4899886.1"/>
    </source>
</evidence>
<proteinExistence type="predicted"/>
<accession>A0A821V3R4</accession>
<dbReference type="EMBL" id="CAJOBS010005452">
    <property type="protein sequence ID" value="CAF4899886.1"/>
    <property type="molecule type" value="Genomic_DNA"/>
</dbReference>
<comment type="caution">
    <text evidence="1">The sequence shown here is derived from an EMBL/GenBank/DDBJ whole genome shotgun (WGS) entry which is preliminary data.</text>
</comment>
<dbReference type="Proteomes" id="UP000663838">
    <property type="component" value="Unassembled WGS sequence"/>
</dbReference>
<gene>
    <name evidence="1" type="ORF">TOA249_LOCUS30598</name>
</gene>
<feature type="non-terminal residue" evidence="1">
    <location>
        <position position="1"/>
    </location>
</feature>
<dbReference type="AlphaFoldDB" id="A0A821V3R4"/>
<protein>
    <submittedName>
        <fullName evidence="1">Uncharacterized protein</fullName>
    </submittedName>
</protein>
<evidence type="ECO:0000313" key="2">
    <source>
        <dbReference type="Proteomes" id="UP000663838"/>
    </source>
</evidence>
<name>A0A821V3R4_9BILA</name>
<organism evidence="1 2">
    <name type="scientific">Rotaria socialis</name>
    <dbReference type="NCBI Taxonomy" id="392032"/>
    <lineage>
        <taxon>Eukaryota</taxon>
        <taxon>Metazoa</taxon>
        <taxon>Spiralia</taxon>
        <taxon>Gnathifera</taxon>
        <taxon>Rotifera</taxon>
        <taxon>Eurotatoria</taxon>
        <taxon>Bdelloidea</taxon>
        <taxon>Philodinida</taxon>
        <taxon>Philodinidae</taxon>
        <taxon>Rotaria</taxon>
    </lineage>
</organism>
<reference evidence="1" key="1">
    <citation type="submission" date="2021-02" db="EMBL/GenBank/DDBJ databases">
        <authorList>
            <person name="Nowell W R."/>
        </authorList>
    </citation>
    <scope>NUCLEOTIDE SEQUENCE</scope>
</reference>